<dbReference type="STRING" id="83765.SAMN05660284_01349"/>
<evidence type="ECO:0000256" key="3">
    <source>
        <dbReference type="ARBA" id="ARBA00022723"/>
    </source>
</evidence>
<keyword evidence="4" id="KW-0378">Hydrolase</keyword>
<dbReference type="GO" id="GO:0006796">
    <property type="term" value="P:phosphate-containing compound metabolic process"/>
    <property type="evidence" value="ECO:0007669"/>
    <property type="project" value="InterPro"/>
</dbReference>
<evidence type="ECO:0000256" key="1">
    <source>
        <dbReference type="ARBA" id="ARBA00001946"/>
    </source>
</evidence>
<evidence type="ECO:0000256" key="2">
    <source>
        <dbReference type="ARBA" id="ARBA00012146"/>
    </source>
</evidence>
<dbReference type="EC" id="3.6.1.1" evidence="2"/>
<gene>
    <name evidence="6" type="ORF">SAMN05660284_01349</name>
</gene>
<reference evidence="7" key="1">
    <citation type="submission" date="2016-10" db="EMBL/GenBank/DDBJ databases">
        <authorList>
            <person name="Varghese N."/>
            <person name="Submissions S."/>
        </authorList>
    </citation>
    <scope>NUCLEOTIDE SEQUENCE [LARGE SCALE GENOMIC DNA]</scope>
    <source>
        <strain evidence="7">DSM 6150</strain>
    </source>
</reference>
<evidence type="ECO:0000256" key="4">
    <source>
        <dbReference type="ARBA" id="ARBA00022801"/>
    </source>
</evidence>
<dbReference type="SUPFAM" id="SSF50324">
    <property type="entry name" value="Inorganic pyrophosphatase"/>
    <property type="match status" value="1"/>
</dbReference>
<dbReference type="Proteomes" id="UP000242869">
    <property type="component" value="Unassembled WGS sequence"/>
</dbReference>
<evidence type="ECO:0000256" key="5">
    <source>
        <dbReference type="ARBA" id="ARBA00022842"/>
    </source>
</evidence>
<organism evidence="6 7">
    <name type="scientific">Formivibrio citricus</name>
    <dbReference type="NCBI Taxonomy" id="83765"/>
    <lineage>
        <taxon>Bacteria</taxon>
        <taxon>Pseudomonadati</taxon>
        <taxon>Pseudomonadota</taxon>
        <taxon>Betaproteobacteria</taxon>
        <taxon>Neisseriales</taxon>
        <taxon>Chitinibacteraceae</taxon>
        <taxon>Formivibrio</taxon>
    </lineage>
</organism>
<proteinExistence type="predicted"/>
<keyword evidence="5" id="KW-0460">Magnesium</keyword>
<dbReference type="InterPro" id="IPR036649">
    <property type="entry name" value="Pyrophosphatase_sf"/>
</dbReference>
<accession>A0A1I4YJU6</accession>
<dbReference type="GO" id="GO:0000287">
    <property type="term" value="F:magnesium ion binding"/>
    <property type="evidence" value="ECO:0007669"/>
    <property type="project" value="InterPro"/>
</dbReference>
<dbReference type="Pfam" id="PF00719">
    <property type="entry name" value="Pyrophosphatase"/>
    <property type="match status" value="1"/>
</dbReference>
<comment type="cofactor">
    <cofactor evidence="1">
        <name>Mg(2+)</name>
        <dbReference type="ChEBI" id="CHEBI:18420"/>
    </cofactor>
</comment>
<evidence type="ECO:0000313" key="6">
    <source>
        <dbReference type="EMBL" id="SFN38284.1"/>
    </source>
</evidence>
<dbReference type="GO" id="GO:0004427">
    <property type="term" value="F:inorganic diphosphate phosphatase activity"/>
    <property type="evidence" value="ECO:0007669"/>
    <property type="project" value="UniProtKB-EC"/>
</dbReference>
<dbReference type="EMBL" id="FOVE01000008">
    <property type="protein sequence ID" value="SFN38284.1"/>
    <property type="molecule type" value="Genomic_DNA"/>
</dbReference>
<name>A0A1I4YJU6_9NEIS</name>
<dbReference type="Gene3D" id="3.90.80.10">
    <property type="entry name" value="Inorganic pyrophosphatase"/>
    <property type="match status" value="1"/>
</dbReference>
<dbReference type="OrthoDB" id="8966413at2"/>
<protein>
    <recommendedName>
        <fullName evidence="2">inorganic diphosphatase</fullName>
        <ecNumber evidence="2">3.6.1.1</ecNumber>
    </recommendedName>
</protein>
<keyword evidence="3" id="KW-0479">Metal-binding</keyword>
<sequence length="125" mass="14157">MLTTNNRDDFWQALDALLPQSQLVIDRPRGFRHPRFTDFIYPLDYGYLEGTLSADGEGLDVWLGVAAEGKSLADCRVCGVIASVDLDKRDAELKLLLDCSDEEMLAIEKIYNRIECIRGLLIVRH</sequence>
<evidence type="ECO:0000313" key="7">
    <source>
        <dbReference type="Proteomes" id="UP000242869"/>
    </source>
</evidence>
<dbReference type="RefSeq" id="WP_091193194.1">
    <property type="nucleotide sequence ID" value="NZ_FOVE01000008.1"/>
</dbReference>
<dbReference type="InterPro" id="IPR008162">
    <property type="entry name" value="Pyrophosphatase"/>
</dbReference>
<dbReference type="GO" id="GO:0005737">
    <property type="term" value="C:cytoplasm"/>
    <property type="evidence" value="ECO:0007669"/>
    <property type="project" value="InterPro"/>
</dbReference>
<keyword evidence="7" id="KW-1185">Reference proteome</keyword>
<dbReference type="AlphaFoldDB" id="A0A1I4YJU6"/>